<dbReference type="AlphaFoldDB" id="A0A1B9NTC7"/>
<gene>
    <name evidence="1" type="ORF">A6E04_20485</name>
</gene>
<dbReference type="EMBL" id="MAJU01000033">
    <property type="protein sequence ID" value="OCH16908.1"/>
    <property type="molecule type" value="Genomic_DNA"/>
</dbReference>
<dbReference type="OrthoDB" id="8479057at2"/>
<evidence type="ECO:0000313" key="2">
    <source>
        <dbReference type="Proteomes" id="UP000093523"/>
    </source>
</evidence>
<dbReference type="Proteomes" id="UP000093523">
    <property type="component" value="Unassembled WGS sequence"/>
</dbReference>
<organism evidence="1 2">
    <name type="scientific">Aliivibrio logei</name>
    <name type="common">Vibrio logei</name>
    <dbReference type="NCBI Taxonomy" id="688"/>
    <lineage>
        <taxon>Bacteria</taxon>
        <taxon>Pseudomonadati</taxon>
        <taxon>Pseudomonadota</taxon>
        <taxon>Gammaproteobacteria</taxon>
        <taxon>Vibrionales</taxon>
        <taxon>Vibrionaceae</taxon>
        <taxon>Aliivibrio</taxon>
    </lineage>
</organism>
<evidence type="ECO:0000313" key="1">
    <source>
        <dbReference type="EMBL" id="OCH16908.1"/>
    </source>
</evidence>
<comment type="caution">
    <text evidence="1">The sequence shown here is derived from an EMBL/GenBank/DDBJ whole genome shotgun (WGS) entry which is preliminary data.</text>
</comment>
<proteinExistence type="predicted"/>
<protein>
    <submittedName>
        <fullName evidence="1">Uncharacterized protein</fullName>
    </submittedName>
</protein>
<accession>A0A1B9NTC7</accession>
<name>A0A1B9NTC7_ALILO</name>
<sequence>MINFFEQSDSLDYEVLRPMRHIRGNWELRQGDESLFAIEEDSFAEDLNNLIDELEVAEIPERYHDNEDLLAEYVKNKFNSEIVKVGNRWEGQSYQIILQDAGFFDIDERNLVQSAKGRIMAAIKFGQTSYDDMELGHRKMLAVILTLILYHRI</sequence>
<dbReference type="STRING" id="688.A6E04_20485"/>
<reference evidence="1 2" key="1">
    <citation type="submission" date="2016-06" db="EMBL/GenBank/DDBJ databases">
        <authorList>
            <person name="Kjaerup R.B."/>
            <person name="Dalgaard T.S."/>
            <person name="Juul-Madsen H.R."/>
        </authorList>
    </citation>
    <scope>NUCLEOTIDE SEQUENCE [LARGE SCALE GENOMIC DNA]</scope>
    <source>
        <strain evidence="1 2">1S159</strain>
    </source>
</reference>
<dbReference type="RefSeq" id="WP_065612258.1">
    <property type="nucleotide sequence ID" value="NZ_CAWMPN010000033.1"/>
</dbReference>